<protein>
    <recommendedName>
        <fullName evidence="3">PAAR repeat-containing protein</fullName>
    </recommendedName>
</protein>
<dbReference type="Proteomes" id="UP000031838">
    <property type="component" value="Chromosome 1"/>
</dbReference>
<dbReference type="AlphaFoldDB" id="A0A0B6S0Z0"/>
<reference evidence="1 2" key="2">
    <citation type="journal article" date="2016" name="Appl. Microbiol. Biotechnol.">
        <title>Mutations improving production and secretion of extracellular lipase by Burkholderia glumae PG1.</title>
        <authorList>
            <person name="Knapp A."/>
            <person name="Voget S."/>
            <person name="Gao R."/>
            <person name="Zaburannyi N."/>
            <person name="Krysciak D."/>
            <person name="Breuer M."/>
            <person name="Hauer B."/>
            <person name="Streit W.R."/>
            <person name="Muller R."/>
            <person name="Daniel R."/>
            <person name="Jaeger K.E."/>
        </authorList>
    </citation>
    <scope>NUCLEOTIDE SEQUENCE [LARGE SCALE GENOMIC DNA]</scope>
    <source>
        <strain evidence="1 2">PG1</strain>
    </source>
</reference>
<dbReference type="HOGENOM" id="CLU_148568_4_2_4"/>
<dbReference type="Pfam" id="PF05488">
    <property type="entry name" value="PAAR_motif"/>
    <property type="match status" value="1"/>
</dbReference>
<dbReference type="Gene3D" id="2.60.200.60">
    <property type="match status" value="1"/>
</dbReference>
<proteinExistence type="predicted"/>
<organism evidence="1 2">
    <name type="scientific">Burkholderia plantarii</name>
    <dbReference type="NCBI Taxonomy" id="41899"/>
    <lineage>
        <taxon>Bacteria</taxon>
        <taxon>Pseudomonadati</taxon>
        <taxon>Pseudomonadota</taxon>
        <taxon>Betaproteobacteria</taxon>
        <taxon>Burkholderiales</taxon>
        <taxon>Burkholderiaceae</taxon>
        <taxon>Burkholderia</taxon>
    </lineage>
</organism>
<dbReference type="EMBL" id="CP002580">
    <property type="protein sequence ID" value="AJK45866.1"/>
    <property type="molecule type" value="Genomic_DNA"/>
</dbReference>
<dbReference type="OrthoDB" id="8565659at2"/>
<dbReference type="RefSeq" id="WP_080937104.1">
    <property type="nucleotide sequence ID" value="NZ_CP002580.1"/>
</dbReference>
<name>A0A0B6S0Z0_BURPL</name>
<sequence length="93" mass="9672">MSISIAVVGDATDHGGRIITGSDTHKIGGKKIARLHDLVDCPKTYPDGRPHGINKIIEAHPTLSVGGRNVALHGHRTECGCSLIAGSTAKVGR</sequence>
<evidence type="ECO:0008006" key="3">
    <source>
        <dbReference type="Google" id="ProtNLM"/>
    </source>
</evidence>
<reference evidence="2" key="1">
    <citation type="submission" date="2011-03" db="EMBL/GenBank/DDBJ databases">
        <authorList>
            <person name="Voget S."/>
            <person name="Streit W.R."/>
            <person name="Jaeger K.E."/>
            <person name="Daniel R."/>
        </authorList>
    </citation>
    <scope>NUCLEOTIDE SEQUENCE [LARGE SCALE GENOMIC DNA]</scope>
    <source>
        <strain evidence="2">PG1</strain>
    </source>
</reference>
<evidence type="ECO:0000313" key="2">
    <source>
        <dbReference type="Proteomes" id="UP000031838"/>
    </source>
</evidence>
<evidence type="ECO:0000313" key="1">
    <source>
        <dbReference type="EMBL" id="AJK45866.1"/>
    </source>
</evidence>
<dbReference type="CDD" id="cd14744">
    <property type="entry name" value="PAAR_CT_2"/>
    <property type="match status" value="1"/>
</dbReference>
<dbReference type="KEGG" id="bgp:BGL_1c13460"/>
<gene>
    <name evidence="1" type="ORF">BGL_1c13460</name>
</gene>
<keyword evidence="2" id="KW-1185">Reference proteome</keyword>
<accession>A0A0B6S0Z0</accession>
<dbReference type="InterPro" id="IPR008727">
    <property type="entry name" value="PAAR_motif"/>
</dbReference>